<proteinExistence type="predicted"/>
<dbReference type="EMBL" id="FUYR01000001">
    <property type="protein sequence ID" value="SKB40773.1"/>
    <property type="molecule type" value="Genomic_DNA"/>
</dbReference>
<gene>
    <name evidence="1" type="ORF">SAMN05661099_1185</name>
</gene>
<evidence type="ECO:0000313" key="1">
    <source>
        <dbReference type="EMBL" id="SKB40773.1"/>
    </source>
</evidence>
<sequence length="68" mass="8120">MRILFIANNVNDEDVYKNVLSNIAERDSVYFVDSYDDAVDFINNRIVKSQEQLDLIIVKQRRYFSRTE</sequence>
<dbReference type="STRING" id="572036.SAMN05661099_1185"/>
<organism evidence="1 2">
    <name type="scientific">Daejeonella lutea</name>
    <dbReference type="NCBI Taxonomy" id="572036"/>
    <lineage>
        <taxon>Bacteria</taxon>
        <taxon>Pseudomonadati</taxon>
        <taxon>Bacteroidota</taxon>
        <taxon>Sphingobacteriia</taxon>
        <taxon>Sphingobacteriales</taxon>
        <taxon>Sphingobacteriaceae</taxon>
        <taxon>Daejeonella</taxon>
    </lineage>
</organism>
<protein>
    <submittedName>
        <fullName evidence="1">Uncharacterized protein</fullName>
    </submittedName>
</protein>
<reference evidence="2" key="1">
    <citation type="submission" date="2017-02" db="EMBL/GenBank/DDBJ databases">
        <authorList>
            <person name="Varghese N."/>
            <person name="Submissions S."/>
        </authorList>
    </citation>
    <scope>NUCLEOTIDE SEQUENCE [LARGE SCALE GENOMIC DNA]</scope>
    <source>
        <strain evidence="2">DSM 22385</strain>
    </source>
</reference>
<dbReference type="AlphaFoldDB" id="A0A1T5B1M3"/>
<evidence type="ECO:0000313" key="2">
    <source>
        <dbReference type="Proteomes" id="UP000189981"/>
    </source>
</evidence>
<accession>A0A1T5B1M3</accession>
<keyword evidence="2" id="KW-1185">Reference proteome</keyword>
<name>A0A1T5B1M3_9SPHI</name>
<dbReference type="Proteomes" id="UP000189981">
    <property type="component" value="Unassembled WGS sequence"/>
</dbReference>